<dbReference type="Proteomes" id="UP001634747">
    <property type="component" value="Unassembled WGS sequence"/>
</dbReference>
<comment type="caution">
    <text evidence="11">The sequence shown here is derived from an EMBL/GenBank/DDBJ whole genome shotgun (WGS) entry which is preliminary data.</text>
</comment>
<comment type="subcellular location">
    <subcellularLocation>
        <location evidence="1">Cell membrane</location>
        <topology evidence="1">Multi-pass membrane protein</topology>
    </subcellularLocation>
</comment>
<feature type="transmembrane region" description="Helical" evidence="10">
    <location>
        <begin position="6"/>
        <end position="23"/>
    </location>
</feature>
<proteinExistence type="inferred from homology"/>
<evidence type="ECO:0000256" key="4">
    <source>
        <dbReference type="ARBA" id="ARBA00022679"/>
    </source>
</evidence>
<keyword evidence="3 9" id="KW-1003">Cell membrane</keyword>
<dbReference type="Pfam" id="PF03062">
    <property type="entry name" value="MBOAT"/>
    <property type="match status" value="1"/>
</dbReference>
<dbReference type="InterPro" id="IPR004299">
    <property type="entry name" value="MBOAT_fam"/>
</dbReference>
<organism evidence="11 12">
    <name type="scientific">Terriglobus aquaticus</name>
    <dbReference type="NCBI Taxonomy" id="940139"/>
    <lineage>
        <taxon>Bacteria</taxon>
        <taxon>Pseudomonadati</taxon>
        <taxon>Acidobacteriota</taxon>
        <taxon>Terriglobia</taxon>
        <taxon>Terriglobales</taxon>
        <taxon>Acidobacteriaceae</taxon>
        <taxon>Terriglobus</taxon>
    </lineage>
</organism>
<keyword evidence="5 10" id="KW-0812">Transmembrane</keyword>
<dbReference type="PANTHER" id="PTHR13285">
    <property type="entry name" value="ACYLTRANSFERASE"/>
    <property type="match status" value="1"/>
</dbReference>
<comment type="similarity">
    <text evidence="2 9">Belongs to the membrane-bound acyltransferase family.</text>
</comment>
<feature type="transmembrane region" description="Helical" evidence="10">
    <location>
        <begin position="287"/>
        <end position="304"/>
    </location>
</feature>
<feature type="transmembrane region" description="Helical" evidence="10">
    <location>
        <begin position="390"/>
        <end position="415"/>
    </location>
</feature>
<gene>
    <name evidence="11" type="ORF">ACK2TP_06800</name>
</gene>
<evidence type="ECO:0000256" key="7">
    <source>
        <dbReference type="ARBA" id="ARBA00023136"/>
    </source>
</evidence>
<accession>A0ABW9KLK1</accession>
<sequence length="518" mass="58460">MLFNSYAFLFVFLPVVLLGYQVAAHWHRRAVIIWLALSSLAFYAYWSPRFLLLLVGSILFNYAAGSLIASRLEDRLPTKTVLWAAIIANLAVLCAFKYFVPWINGVTAVFHHPLNWSDLILPLGISFFTFTQIAYLVDLEQGAAHRQDLDSYVLFVTFFPHLIAGPILHHAEIMPQLHARRDFRLRSDDMAVGFAWFVMGLFKKVVLADRFSTEADRAFLVTGVLHTGGSWVGVLSYSLQLYFDFSGYSDMALGLARMFSINFPLNFSSPYKSRSIIDFWQRWHMTLTRYIMSYLYNPIAMWINRRRVRQGKKISRKATATVEGFVQLVAFPTTVTLFLAGVWHGAGLQFVIFGLLHALYLCINHGWRVWRTTRPATAAPSALVRRLRGIGSLLLTYVAVLIAQVFFRAAGVGAAMDMLAGMIGRHHGPVPLRSASLLGVNTLVGLVVGYLIVWCLPNTQQMLARFKPSLQLAPSDLQPSLVRIAWRPTPAWGFVLGAVLLLVLVRMQVPSTFLYFQF</sequence>
<feature type="transmembrane region" description="Helical" evidence="10">
    <location>
        <begin position="491"/>
        <end position="509"/>
    </location>
</feature>
<evidence type="ECO:0000256" key="3">
    <source>
        <dbReference type="ARBA" id="ARBA00022475"/>
    </source>
</evidence>
<reference evidence="11 12" key="1">
    <citation type="submission" date="2024-12" db="EMBL/GenBank/DDBJ databases">
        <authorList>
            <person name="Lee Y."/>
        </authorList>
    </citation>
    <scope>NUCLEOTIDE SEQUENCE [LARGE SCALE GENOMIC DNA]</scope>
    <source>
        <strain evidence="11 12">03SUJ4</strain>
    </source>
</reference>
<feature type="transmembrane region" description="Helical" evidence="10">
    <location>
        <begin position="325"/>
        <end position="344"/>
    </location>
</feature>
<evidence type="ECO:0000256" key="1">
    <source>
        <dbReference type="ARBA" id="ARBA00004651"/>
    </source>
</evidence>
<feature type="transmembrane region" description="Helical" evidence="10">
    <location>
        <begin position="149"/>
        <end position="170"/>
    </location>
</feature>
<dbReference type="PANTHER" id="PTHR13285:SF23">
    <property type="entry name" value="TEICHOIC ACID D-ALANYLTRANSFERASE"/>
    <property type="match status" value="1"/>
</dbReference>
<dbReference type="RefSeq" id="WP_263413011.1">
    <property type="nucleotide sequence ID" value="NZ_BAABBH010000001.1"/>
</dbReference>
<dbReference type="PIRSF" id="PIRSF500217">
    <property type="entry name" value="AlgI"/>
    <property type="match status" value="1"/>
</dbReference>
<dbReference type="InterPro" id="IPR024194">
    <property type="entry name" value="Ac/AlaTfrase_AlgI/DltB"/>
</dbReference>
<keyword evidence="4 9" id="KW-0808">Transferase</keyword>
<keyword evidence="6 10" id="KW-1133">Transmembrane helix</keyword>
<feature type="transmembrane region" description="Helical" evidence="10">
    <location>
        <begin position="219"/>
        <end position="243"/>
    </location>
</feature>
<evidence type="ECO:0000256" key="10">
    <source>
        <dbReference type="SAM" id="Phobius"/>
    </source>
</evidence>
<protein>
    <submittedName>
        <fullName evidence="11">MBOAT family O-acyltransferase</fullName>
    </submittedName>
</protein>
<dbReference type="PIRSF" id="PIRSF016636">
    <property type="entry name" value="AlgI_DltB"/>
    <property type="match status" value="1"/>
</dbReference>
<keyword evidence="8 9" id="KW-0012">Acyltransferase</keyword>
<feature type="transmembrane region" description="Helical" evidence="10">
    <location>
        <begin position="350"/>
        <end position="370"/>
    </location>
</feature>
<feature type="transmembrane region" description="Helical" evidence="10">
    <location>
        <begin position="435"/>
        <end position="456"/>
    </location>
</feature>
<keyword evidence="12" id="KW-1185">Reference proteome</keyword>
<evidence type="ECO:0000256" key="5">
    <source>
        <dbReference type="ARBA" id="ARBA00022692"/>
    </source>
</evidence>
<evidence type="ECO:0000256" key="6">
    <source>
        <dbReference type="ARBA" id="ARBA00022989"/>
    </source>
</evidence>
<name>A0ABW9KLK1_9BACT</name>
<evidence type="ECO:0000313" key="12">
    <source>
        <dbReference type="Proteomes" id="UP001634747"/>
    </source>
</evidence>
<feature type="transmembrane region" description="Helical" evidence="10">
    <location>
        <begin position="81"/>
        <end position="99"/>
    </location>
</feature>
<evidence type="ECO:0000256" key="8">
    <source>
        <dbReference type="ARBA" id="ARBA00023315"/>
    </source>
</evidence>
<evidence type="ECO:0000256" key="9">
    <source>
        <dbReference type="PIRNR" id="PIRNR016636"/>
    </source>
</evidence>
<feature type="transmembrane region" description="Helical" evidence="10">
    <location>
        <begin position="190"/>
        <end position="207"/>
    </location>
</feature>
<dbReference type="InterPro" id="IPR051085">
    <property type="entry name" value="MB_O-acyltransferase"/>
</dbReference>
<dbReference type="EMBL" id="JBJYXY010000001">
    <property type="protein sequence ID" value="MFN2975465.1"/>
    <property type="molecule type" value="Genomic_DNA"/>
</dbReference>
<dbReference type="InterPro" id="IPR028362">
    <property type="entry name" value="AlgI"/>
</dbReference>
<feature type="transmembrane region" description="Helical" evidence="10">
    <location>
        <begin position="52"/>
        <end position="69"/>
    </location>
</feature>
<feature type="transmembrane region" description="Helical" evidence="10">
    <location>
        <begin position="119"/>
        <end position="137"/>
    </location>
</feature>
<evidence type="ECO:0000256" key="2">
    <source>
        <dbReference type="ARBA" id="ARBA00010323"/>
    </source>
</evidence>
<keyword evidence="7 9" id="KW-0472">Membrane</keyword>
<evidence type="ECO:0000313" key="11">
    <source>
        <dbReference type="EMBL" id="MFN2975465.1"/>
    </source>
</evidence>